<evidence type="ECO:0000259" key="5">
    <source>
        <dbReference type="Pfam" id="PF07738"/>
    </source>
</evidence>
<dbReference type="PANTHER" id="PTHR43103:SF3">
    <property type="entry name" value="ADP-L-GLYCERO-D-MANNO-HEPTOSE-6-EPIMERASE"/>
    <property type="match status" value="1"/>
</dbReference>
<evidence type="ECO:0000256" key="1">
    <source>
        <dbReference type="ARBA" id="ARBA00022857"/>
    </source>
</evidence>
<feature type="chain" id="PRO_5013339654" description="NAD-dependent epimerase/dehydratase domain-containing protein" evidence="3">
    <location>
        <begin position="22"/>
        <end position="638"/>
    </location>
</feature>
<evidence type="ECO:0000256" key="3">
    <source>
        <dbReference type="SAM" id="SignalP"/>
    </source>
</evidence>
<feature type="domain" description="NAD-dependent epimerase/dehydratase" evidence="4">
    <location>
        <begin position="186"/>
        <end position="409"/>
    </location>
</feature>
<dbReference type="InterPro" id="IPR036291">
    <property type="entry name" value="NAD(P)-bd_dom_sf"/>
</dbReference>
<dbReference type="Gene3D" id="3.90.25.10">
    <property type="entry name" value="UDP-galactose 4-epimerase, domain 1"/>
    <property type="match status" value="1"/>
</dbReference>
<protein>
    <recommendedName>
        <fullName evidence="8">NAD-dependent epimerase/dehydratase domain-containing protein</fullName>
    </recommendedName>
</protein>
<dbReference type="InterPro" id="IPR012919">
    <property type="entry name" value="SUN_dom"/>
</dbReference>
<dbReference type="EMBL" id="LSRX01000489">
    <property type="protein sequence ID" value="OLP95827.1"/>
    <property type="molecule type" value="Genomic_DNA"/>
</dbReference>
<accession>A0A1Q9DKX0</accession>
<dbReference type="Proteomes" id="UP000186817">
    <property type="component" value="Unassembled WGS sequence"/>
</dbReference>
<keyword evidence="1" id="KW-0521">NADP</keyword>
<evidence type="ECO:0008006" key="8">
    <source>
        <dbReference type="Google" id="ProtNLM"/>
    </source>
</evidence>
<feature type="domain" description="SUN" evidence="5">
    <location>
        <begin position="558"/>
        <end position="637"/>
    </location>
</feature>
<dbReference type="Pfam" id="PF07738">
    <property type="entry name" value="Sad1_UNC"/>
    <property type="match status" value="1"/>
</dbReference>
<dbReference type="SUPFAM" id="SSF51735">
    <property type="entry name" value="NAD(P)-binding Rossmann-fold domains"/>
    <property type="match status" value="1"/>
</dbReference>
<dbReference type="Pfam" id="PF01370">
    <property type="entry name" value="Epimerase"/>
    <property type="match status" value="1"/>
</dbReference>
<proteinExistence type="predicted"/>
<keyword evidence="7" id="KW-1185">Reference proteome</keyword>
<dbReference type="InterPro" id="IPR001509">
    <property type="entry name" value="Epimerase_deHydtase"/>
</dbReference>
<dbReference type="Gene3D" id="3.40.50.720">
    <property type="entry name" value="NAD(P)-binding Rossmann-like Domain"/>
    <property type="match status" value="1"/>
</dbReference>
<evidence type="ECO:0000313" key="7">
    <source>
        <dbReference type="Proteomes" id="UP000186817"/>
    </source>
</evidence>
<dbReference type="Gene3D" id="2.60.120.260">
    <property type="entry name" value="Galactose-binding domain-like"/>
    <property type="match status" value="1"/>
</dbReference>
<gene>
    <name evidence="6" type="ORF">AK812_SmicGene21999</name>
</gene>
<dbReference type="AlphaFoldDB" id="A0A1Q9DKX0"/>
<feature type="signal peptide" evidence="3">
    <location>
        <begin position="1"/>
        <end position="21"/>
    </location>
</feature>
<dbReference type="OrthoDB" id="16464at2759"/>
<reference evidence="6 7" key="1">
    <citation type="submission" date="2016-02" db="EMBL/GenBank/DDBJ databases">
        <title>Genome analysis of coral dinoflagellate symbionts highlights evolutionary adaptations to a symbiotic lifestyle.</title>
        <authorList>
            <person name="Aranda M."/>
            <person name="Li Y."/>
            <person name="Liew Y.J."/>
            <person name="Baumgarten S."/>
            <person name="Simakov O."/>
            <person name="Wilson M."/>
            <person name="Piel J."/>
            <person name="Ashoor H."/>
            <person name="Bougouffa S."/>
            <person name="Bajic V.B."/>
            <person name="Ryu T."/>
            <person name="Ravasi T."/>
            <person name="Bayer T."/>
            <person name="Micklem G."/>
            <person name="Kim H."/>
            <person name="Bhak J."/>
            <person name="Lajeunesse T.C."/>
            <person name="Voolstra C.R."/>
        </authorList>
    </citation>
    <scope>NUCLEOTIDE SEQUENCE [LARGE SCALE GENOMIC DNA]</scope>
    <source>
        <strain evidence="6 7">CCMP2467</strain>
    </source>
</reference>
<name>A0A1Q9DKX0_SYMMI</name>
<dbReference type="PANTHER" id="PTHR43103">
    <property type="entry name" value="NUCLEOSIDE-DIPHOSPHATE-SUGAR EPIMERASE"/>
    <property type="match status" value="1"/>
</dbReference>
<comment type="caution">
    <text evidence="6">The sequence shown here is derived from an EMBL/GenBank/DDBJ whole genome shotgun (WGS) entry which is preliminary data.</text>
</comment>
<evidence type="ECO:0000259" key="4">
    <source>
        <dbReference type="Pfam" id="PF01370"/>
    </source>
</evidence>
<sequence length="638" mass="69769">MLRKTLLVLGCFGYAVRPAEAVRATNNMTGNSQGMEDRVQKLLCNYGLLTTCLDAELSSTSMFLWPEEELGLDPLPHPCCEKSKCAAINKNADCTVQCHVAFRPPPEGVGVDMFLPRECAEPMTAIKPYVTPNRLRPTAVAWGEPNEKVLAFKGKRLDISDGDGPGALMVTEAAQWHAWTIRSMEVIITGGQGFLGQELCRSLLKADGLLDSHGKKLEVKKIMLVDTMAPSSRIGVNADEKVQLESTDITYPTQCCALVGKVPTAHELSLFHLAGVMSGAAEKDFDLGLRVNLDGTRHLLDACRARTQGGAAPSKFIFTSSLAVFGETYGEQGRAIGDTDKIVPKNTYGMTKAVCELLVNDYTRKGFIDGRTARLPTVIVRPGRPNAATTSCFSGVVREPLHGEDAVLPVARTLPHSVTSTRALISNLVILHDADWPQTLTDRSANLPSRPCTLQQLIDALYEVVPEDEHTKLGKIVDKEDAFLSRVVGSMGSNLSYERARELRMLAVPDLKIVIEEFLEDFGEQSVVSRKRRKIACGVFAVNSKVLEQSPLWATTLPRAAPREFHVDVWPSEGDLEPYAITVGSYEYQLTGPRSQVFAVNGTAGSVLSHVRGLRIRVESNWGEDHTLLCRVRVFGAP</sequence>
<organism evidence="6 7">
    <name type="scientific">Symbiodinium microadriaticum</name>
    <name type="common">Dinoflagellate</name>
    <name type="synonym">Zooxanthella microadriatica</name>
    <dbReference type="NCBI Taxonomy" id="2951"/>
    <lineage>
        <taxon>Eukaryota</taxon>
        <taxon>Sar</taxon>
        <taxon>Alveolata</taxon>
        <taxon>Dinophyceae</taxon>
        <taxon>Suessiales</taxon>
        <taxon>Symbiodiniaceae</taxon>
        <taxon>Symbiodinium</taxon>
    </lineage>
</organism>
<evidence type="ECO:0000256" key="2">
    <source>
        <dbReference type="ARBA" id="ARBA00023277"/>
    </source>
</evidence>
<keyword evidence="3" id="KW-0732">Signal</keyword>
<evidence type="ECO:0000313" key="6">
    <source>
        <dbReference type="EMBL" id="OLP95827.1"/>
    </source>
</evidence>
<keyword evidence="2" id="KW-0119">Carbohydrate metabolism</keyword>